<feature type="coiled-coil region" evidence="1">
    <location>
        <begin position="29"/>
        <end position="75"/>
    </location>
</feature>
<dbReference type="GeneID" id="121222155"/>
<dbReference type="RefSeq" id="XP_040958049.1">
    <property type="nucleotide sequence ID" value="XM_041102115.1"/>
</dbReference>
<feature type="domain" description="Retrotransposon gag" evidence="2">
    <location>
        <begin position="262"/>
        <end position="348"/>
    </location>
</feature>
<reference evidence="3" key="1">
    <citation type="journal article" date="2020" name="Nat. Genet.">
        <title>Genomic diversifications of five Gossypium allopolyploid species and their impact on cotton improvement.</title>
        <authorList>
            <person name="Chen Z.J."/>
            <person name="Sreedasyam A."/>
            <person name="Ando A."/>
            <person name="Song Q."/>
            <person name="De Santiago L.M."/>
            <person name="Hulse-Kemp A.M."/>
            <person name="Ding M."/>
            <person name="Ye W."/>
            <person name="Kirkbride R.C."/>
            <person name="Jenkins J."/>
            <person name="Plott C."/>
            <person name="Lovell J."/>
            <person name="Lin Y.M."/>
            <person name="Vaughn R."/>
            <person name="Liu B."/>
            <person name="Simpson S."/>
            <person name="Scheffler B.E."/>
            <person name="Wen L."/>
            <person name="Saski C.A."/>
            <person name="Grover C.E."/>
            <person name="Hu G."/>
            <person name="Conover J.L."/>
            <person name="Carlson J.W."/>
            <person name="Shu S."/>
            <person name="Boston L.B."/>
            <person name="Williams M."/>
            <person name="Peterson D.G."/>
            <person name="McGee K."/>
            <person name="Jones D.C."/>
            <person name="Wendel J.F."/>
            <person name="Stelly D.M."/>
            <person name="Grimwood J."/>
            <person name="Schmutz J."/>
        </authorList>
    </citation>
    <scope>NUCLEOTIDE SEQUENCE [LARGE SCALE GENOMIC DNA]</scope>
    <source>
        <strain evidence="3">cv. TM-1</strain>
    </source>
</reference>
<dbReference type="PANTHER" id="PTHR32108:SF5">
    <property type="entry name" value="DYNACTIN SUBUNIT 1-LIKE"/>
    <property type="match status" value="1"/>
</dbReference>
<evidence type="ECO:0000313" key="3">
    <source>
        <dbReference type="Proteomes" id="UP000818029"/>
    </source>
</evidence>
<keyword evidence="1" id="KW-0175">Coiled coil</keyword>
<gene>
    <name evidence="4 5" type="primary">LOC121222155</name>
</gene>
<evidence type="ECO:0000256" key="1">
    <source>
        <dbReference type="SAM" id="Coils"/>
    </source>
</evidence>
<dbReference type="PANTHER" id="PTHR32108">
    <property type="entry name" value="DNA-DIRECTED RNA POLYMERASE SUBUNIT ALPHA"/>
    <property type="match status" value="1"/>
</dbReference>
<evidence type="ECO:0000259" key="2">
    <source>
        <dbReference type="Pfam" id="PF03732"/>
    </source>
</evidence>
<protein>
    <recommendedName>
        <fullName evidence="2">Retrotransposon gag domain-containing protein</fullName>
    </recommendedName>
</protein>
<sequence>MILINKNHCSVNLETNQPTQHRYGTRAKIKDMDQRLEKLEQCQKEMQDRLQLQIQERLDKMKQEMSEKMRESQEDIVAKLTRLITKGGDKGKGPMADVDKGNDDELFYPPGFTPPHERAQAEYPRKSTVTVMPQQFRAGASNLQTGPGFNPENNPINSAIPNFDEVAEKERVMEELPRQLEERCRWLEEKFKAMEVAESYRGTDAKELSLVPDLVLPHKFKMPEFEKYNGTSCPEAHITMFCRRMTGYINNDQLLIHCFQDSLVGAASKWYNQLSRATIGSWRDLAQTFMKQYSHVTDMAPDRITLQNMEKKPSESFRQYAQRWREVAVQVQPPLLEKEMTMLFINTLKAPFITHMLGNATKSFSDIIMNGEMIENAIRSGKIDIEESNKRSVSKRRENEVNKLGYSKSVTVQPRKVVGNQQNPSRQDSGIKTEKFQFTPIPVPYKELYQNLFDTHVVSPFHVKPLQPPYPEWYDANTQCDYHAGITGHSIENCTTFKKQVERLINMGIVKFGDSSSAGNPLPNPD</sequence>
<dbReference type="RefSeq" id="XP_040958048.1">
    <property type="nucleotide sequence ID" value="XM_041102114.1"/>
</dbReference>
<evidence type="ECO:0000313" key="4">
    <source>
        <dbReference type="RefSeq" id="XP_040958048.1"/>
    </source>
</evidence>
<evidence type="ECO:0000313" key="5">
    <source>
        <dbReference type="RefSeq" id="XP_040958049.1"/>
    </source>
</evidence>
<dbReference type="Proteomes" id="UP000818029">
    <property type="component" value="Chromosome D10"/>
</dbReference>
<reference evidence="4 5" key="2">
    <citation type="submission" date="2025-05" db="UniProtKB">
        <authorList>
            <consortium name="RefSeq"/>
        </authorList>
    </citation>
    <scope>IDENTIFICATION</scope>
</reference>
<name>A0ABM3AT61_GOSHI</name>
<keyword evidence="3" id="KW-1185">Reference proteome</keyword>
<organism evidence="3 4">
    <name type="scientific">Gossypium hirsutum</name>
    <name type="common">Upland cotton</name>
    <name type="synonym">Gossypium mexicanum</name>
    <dbReference type="NCBI Taxonomy" id="3635"/>
    <lineage>
        <taxon>Eukaryota</taxon>
        <taxon>Viridiplantae</taxon>
        <taxon>Streptophyta</taxon>
        <taxon>Embryophyta</taxon>
        <taxon>Tracheophyta</taxon>
        <taxon>Spermatophyta</taxon>
        <taxon>Magnoliopsida</taxon>
        <taxon>eudicotyledons</taxon>
        <taxon>Gunneridae</taxon>
        <taxon>Pentapetalae</taxon>
        <taxon>rosids</taxon>
        <taxon>malvids</taxon>
        <taxon>Malvales</taxon>
        <taxon>Malvaceae</taxon>
        <taxon>Malvoideae</taxon>
        <taxon>Gossypium</taxon>
    </lineage>
</organism>
<dbReference type="Pfam" id="PF03732">
    <property type="entry name" value="Retrotrans_gag"/>
    <property type="match status" value="1"/>
</dbReference>
<proteinExistence type="predicted"/>
<accession>A0ABM3AT61</accession>
<dbReference type="InterPro" id="IPR005162">
    <property type="entry name" value="Retrotrans_gag_dom"/>
</dbReference>